<evidence type="ECO:0000256" key="2">
    <source>
        <dbReference type="ARBA" id="ARBA00012918"/>
    </source>
</evidence>
<evidence type="ECO:0000256" key="5">
    <source>
        <dbReference type="ARBA" id="ARBA00022962"/>
    </source>
</evidence>
<dbReference type="STRING" id="595528.A0A0D2WR94"/>
<dbReference type="NCBIfam" id="TIGR03800">
    <property type="entry name" value="PLP_synth_Pdx2"/>
    <property type="match status" value="1"/>
</dbReference>
<proteinExistence type="inferred from homology"/>
<dbReference type="InterPro" id="IPR021196">
    <property type="entry name" value="PdxT/SNO_CS"/>
</dbReference>
<dbReference type="OMA" id="GMIMLAD"/>
<evidence type="ECO:0000256" key="9">
    <source>
        <dbReference type="PIRSR" id="PIRSR005639-2"/>
    </source>
</evidence>
<keyword evidence="3" id="KW-0378">Hydrolase</keyword>
<evidence type="ECO:0000256" key="7">
    <source>
        <dbReference type="ARBA" id="ARBA00049534"/>
    </source>
</evidence>
<dbReference type="Pfam" id="PF01174">
    <property type="entry name" value="SNO"/>
    <property type="match status" value="1"/>
</dbReference>
<dbReference type="InterPro" id="IPR002161">
    <property type="entry name" value="PdxT/SNO"/>
</dbReference>
<dbReference type="FunCoup" id="A0A0D2WR94">
    <property type="interactions" value="71"/>
</dbReference>
<dbReference type="PROSITE" id="PS51273">
    <property type="entry name" value="GATASE_TYPE_1"/>
    <property type="match status" value="1"/>
</dbReference>
<dbReference type="GO" id="GO:0042823">
    <property type="term" value="P:pyridoxal phosphate biosynthetic process"/>
    <property type="evidence" value="ECO:0007669"/>
    <property type="project" value="InterPro"/>
</dbReference>
<dbReference type="PhylomeDB" id="A0A0D2WR94"/>
<keyword evidence="5 10" id="KW-0315">Glutamine amidotransferase</keyword>
<dbReference type="FunFam" id="3.40.50.880:FF:000041">
    <property type="entry name" value="Glutamine amidotransferase subunit pdxT, putative"/>
    <property type="match status" value="1"/>
</dbReference>
<dbReference type="SUPFAM" id="SSF52317">
    <property type="entry name" value="Class I glutamine amidotransferase-like"/>
    <property type="match status" value="1"/>
</dbReference>
<dbReference type="RefSeq" id="XP_004348255.1">
    <property type="nucleotide sequence ID" value="XM_004348205.2"/>
</dbReference>
<evidence type="ECO:0000256" key="6">
    <source>
        <dbReference type="ARBA" id="ARBA00023239"/>
    </source>
</evidence>
<evidence type="ECO:0000313" key="11">
    <source>
        <dbReference type="Proteomes" id="UP000008743"/>
    </source>
</evidence>
<evidence type="ECO:0000256" key="8">
    <source>
        <dbReference type="PIRSR" id="PIRSR005639-1"/>
    </source>
</evidence>
<organism evidence="10 11">
    <name type="scientific">Capsaspora owczarzaki (strain ATCC 30864)</name>
    <dbReference type="NCBI Taxonomy" id="595528"/>
    <lineage>
        <taxon>Eukaryota</taxon>
        <taxon>Filasterea</taxon>
        <taxon>Capsaspora</taxon>
    </lineage>
</organism>
<dbReference type="CDD" id="cd01749">
    <property type="entry name" value="GATase1_PB"/>
    <property type="match status" value="1"/>
</dbReference>
<dbReference type="GO" id="GO:1903600">
    <property type="term" value="C:glutaminase complex"/>
    <property type="evidence" value="ECO:0007669"/>
    <property type="project" value="TreeGrafter"/>
</dbReference>
<feature type="binding site" evidence="9">
    <location>
        <begin position="54"/>
        <end position="56"/>
    </location>
    <ligand>
        <name>L-glutamine</name>
        <dbReference type="ChEBI" id="CHEBI:58359"/>
    </ligand>
</feature>
<dbReference type="GO" id="GO:0016740">
    <property type="term" value="F:transferase activity"/>
    <property type="evidence" value="ECO:0007669"/>
    <property type="project" value="UniProtKB-KW"/>
</dbReference>
<dbReference type="GO" id="GO:0004359">
    <property type="term" value="F:glutaminase activity"/>
    <property type="evidence" value="ECO:0007669"/>
    <property type="project" value="UniProtKB-EC"/>
</dbReference>
<gene>
    <name evidence="10" type="ORF">CAOG_004427</name>
</gene>
<dbReference type="GO" id="GO:0008614">
    <property type="term" value="P:pyridoxine metabolic process"/>
    <property type="evidence" value="ECO:0007669"/>
    <property type="project" value="TreeGrafter"/>
</dbReference>
<dbReference type="GO" id="GO:0016829">
    <property type="term" value="F:lyase activity"/>
    <property type="evidence" value="ECO:0007669"/>
    <property type="project" value="UniProtKB-KW"/>
</dbReference>
<comment type="similarity">
    <text evidence="1">Belongs to the glutaminase PdxT/SNO family.</text>
</comment>
<dbReference type="Proteomes" id="UP000008743">
    <property type="component" value="Unassembled WGS sequence"/>
</dbReference>
<reference evidence="11" key="1">
    <citation type="submission" date="2011-02" db="EMBL/GenBank/DDBJ databases">
        <title>The Genome Sequence of Capsaspora owczarzaki ATCC 30864.</title>
        <authorList>
            <person name="Russ C."/>
            <person name="Cuomo C."/>
            <person name="Burger G."/>
            <person name="Gray M.W."/>
            <person name="Holland P.W.H."/>
            <person name="King N."/>
            <person name="Lang F.B.F."/>
            <person name="Roger A.J."/>
            <person name="Ruiz-Trillo I."/>
            <person name="Young S.K."/>
            <person name="Zeng Q."/>
            <person name="Gargeya S."/>
            <person name="Alvarado L."/>
            <person name="Berlin A."/>
            <person name="Chapman S.B."/>
            <person name="Chen Z."/>
            <person name="Freedman E."/>
            <person name="Gellesch M."/>
            <person name="Goldberg J."/>
            <person name="Griggs A."/>
            <person name="Gujja S."/>
            <person name="Heilman E."/>
            <person name="Heiman D."/>
            <person name="Howarth C."/>
            <person name="Mehta T."/>
            <person name="Neiman D."/>
            <person name="Pearson M."/>
            <person name="Roberts A."/>
            <person name="Saif S."/>
            <person name="Shea T."/>
            <person name="Shenoy N."/>
            <person name="Sisk P."/>
            <person name="Stolte C."/>
            <person name="Sykes S."/>
            <person name="White J."/>
            <person name="Yandava C."/>
            <person name="Haas B."/>
            <person name="Nusbaum C."/>
            <person name="Birren B."/>
        </authorList>
    </citation>
    <scope>NUCLEOTIDE SEQUENCE</scope>
    <source>
        <strain evidence="11">ATCC 30864</strain>
    </source>
</reference>
<dbReference type="eggNOG" id="KOG3210">
    <property type="taxonomic scope" value="Eukaryota"/>
</dbReference>
<dbReference type="PANTHER" id="PTHR31559:SF0">
    <property type="entry name" value="PYRIDOXAL 5'-PHOSPHATE SYNTHASE SUBUNIT SNO1-RELATED"/>
    <property type="match status" value="1"/>
</dbReference>
<accession>A0A0D2WR94</accession>
<keyword evidence="6" id="KW-0456">Lyase</keyword>
<dbReference type="InParanoid" id="A0A0D2WR94"/>
<evidence type="ECO:0000313" key="10">
    <source>
        <dbReference type="EMBL" id="KJE93673.1"/>
    </source>
</evidence>
<feature type="active site" description="Charge relay system" evidence="8">
    <location>
        <position position="192"/>
    </location>
</feature>
<dbReference type="PROSITE" id="PS01236">
    <property type="entry name" value="PDXT_SNO_1"/>
    <property type="match status" value="1"/>
</dbReference>
<sequence length="220" mass="23836">MASPAVKIGVLALQGAFIEHIHVLGRIENVTAVQIRTPAEVNDPTLDALIIPGGESTTMGLVAERSGIVEPLRLWAHQGVKPVWGTCAGMILLANSALQMKIGGQPLLGGLDVCVDRNHFGAQLQSFEMPVSIPVLGEEPFQAVFIRAPVIVSHKPNVTVIAKLEKKNADDEHERIIAARQSNLLATAFHPELTGDSRFHRYFVEMVRTSKLARQQTASS</sequence>
<keyword evidence="4" id="KW-0663">Pyridoxal phosphate</keyword>
<dbReference type="HAMAP" id="MF_01615">
    <property type="entry name" value="PdxT"/>
    <property type="match status" value="1"/>
</dbReference>
<protein>
    <recommendedName>
        <fullName evidence="2">glutaminase</fullName>
        <ecNumber evidence="2">3.5.1.2</ecNumber>
    </recommendedName>
</protein>
<dbReference type="PROSITE" id="PS51130">
    <property type="entry name" value="PDXT_SNO_2"/>
    <property type="match status" value="1"/>
</dbReference>
<feature type="active site" description="Charge relay system" evidence="8">
    <location>
        <position position="190"/>
    </location>
</feature>
<dbReference type="PANTHER" id="PTHR31559">
    <property type="entry name" value="PYRIDOXAL 5'-PHOSPHATE SYNTHASE SUBUNIT SNO"/>
    <property type="match status" value="1"/>
</dbReference>
<evidence type="ECO:0000256" key="1">
    <source>
        <dbReference type="ARBA" id="ARBA00008345"/>
    </source>
</evidence>
<dbReference type="GO" id="GO:0005829">
    <property type="term" value="C:cytosol"/>
    <property type="evidence" value="ECO:0007669"/>
    <property type="project" value="TreeGrafter"/>
</dbReference>
<feature type="binding site" evidence="9">
    <location>
        <begin position="146"/>
        <end position="147"/>
    </location>
    <ligand>
        <name>L-glutamine</name>
        <dbReference type="ChEBI" id="CHEBI:58359"/>
    </ligand>
</feature>
<feature type="binding site" evidence="9">
    <location>
        <position position="117"/>
    </location>
    <ligand>
        <name>L-glutamine</name>
        <dbReference type="ChEBI" id="CHEBI:58359"/>
    </ligand>
</feature>
<dbReference type="Gene3D" id="3.40.50.880">
    <property type="match status" value="1"/>
</dbReference>
<name>A0A0D2WR94_CAPO3</name>
<dbReference type="OrthoDB" id="2039at2759"/>
<dbReference type="EC" id="3.5.1.2" evidence="2"/>
<evidence type="ECO:0000256" key="4">
    <source>
        <dbReference type="ARBA" id="ARBA00022898"/>
    </source>
</evidence>
<dbReference type="PIRSF" id="PIRSF005639">
    <property type="entry name" value="Glut_amidoT_SNO"/>
    <property type="match status" value="1"/>
</dbReference>
<dbReference type="AlphaFoldDB" id="A0A0D2WR94"/>
<feature type="active site" description="Nucleophile" evidence="8">
    <location>
        <position position="87"/>
    </location>
</feature>
<dbReference type="EMBL" id="KE346365">
    <property type="protein sequence ID" value="KJE93673.1"/>
    <property type="molecule type" value="Genomic_DNA"/>
</dbReference>
<comment type="catalytic activity">
    <reaction evidence="7">
        <text>L-glutamine + H2O = L-glutamate + NH4(+)</text>
        <dbReference type="Rhea" id="RHEA:15889"/>
        <dbReference type="ChEBI" id="CHEBI:15377"/>
        <dbReference type="ChEBI" id="CHEBI:28938"/>
        <dbReference type="ChEBI" id="CHEBI:29985"/>
        <dbReference type="ChEBI" id="CHEBI:58359"/>
        <dbReference type="EC" id="3.5.1.2"/>
    </reaction>
</comment>
<evidence type="ECO:0000256" key="3">
    <source>
        <dbReference type="ARBA" id="ARBA00022801"/>
    </source>
</evidence>
<keyword evidence="11" id="KW-1185">Reference proteome</keyword>
<dbReference type="InterPro" id="IPR029062">
    <property type="entry name" value="Class_I_gatase-like"/>
</dbReference>
<keyword evidence="10" id="KW-0808">Transferase</keyword>